<organism evidence="2 3">
    <name type="scientific">Diaporthe helianthi</name>
    <dbReference type="NCBI Taxonomy" id="158607"/>
    <lineage>
        <taxon>Eukaryota</taxon>
        <taxon>Fungi</taxon>
        <taxon>Dikarya</taxon>
        <taxon>Ascomycota</taxon>
        <taxon>Pezizomycotina</taxon>
        <taxon>Sordariomycetes</taxon>
        <taxon>Sordariomycetidae</taxon>
        <taxon>Diaporthales</taxon>
        <taxon>Diaporthaceae</taxon>
        <taxon>Diaporthe</taxon>
    </lineage>
</organism>
<dbReference type="Proteomes" id="UP000094444">
    <property type="component" value="Unassembled WGS sequence"/>
</dbReference>
<dbReference type="SUPFAM" id="SSF54373">
    <property type="entry name" value="FAD-linked reductases, C-terminal domain"/>
    <property type="match status" value="1"/>
</dbReference>
<dbReference type="Pfam" id="PF22607">
    <property type="entry name" value="FAD_binding-like"/>
    <property type="match status" value="1"/>
</dbReference>
<dbReference type="EMBL" id="MAVT02001437">
    <property type="protein sequence ID" value="POS70931.1"/>
    <property type="molecule type" value="Genomic_DNA"/>
</dbReference>
<proteinExistence type="predicted"/>
<gene>
    <name evidence="2" type="ORF">DHEL01_v210677</name>
</gene>
<evidence type="ECO:0000313" key="3">
    <source>
        <dbReference type="Proteomes" id="UP000094444"/>
    </source>
</evidence>
<reference evidence="2" key="1">
    <citation type="submission" date="2017-09" db="EMBL/GenBank/DDBJ databases">
        <title>Polyketide synthases of a Diaporthe helianthi virulent isolate.</title>
        <authorList>
            <person name="Baroncelli R."/>
        </authorList>
    </citation>
    <scope>NUCLEOTIDE SEQUENCE [LARGE SCALE GENOMIC DNA]</scope>
    <source>
        <strain evidence="2">7/96</strain>
    </source>
</reference>
<name>A0A2P5HL31_DIAHE</name>
<dbReference type="OrthoDB" id="16820at2759"/>
<sequence length="165" mass="18384">MICDVINPDEGDFASASQLINWVLCQNVPEGSADEAAIFTDASGRRHQRIVPQGTSDPRTWDWFREPSVERVAATLFIELVSVIANPPLITKVSDVLFGKAIVCDGYLVLWEMQGRLTASTRARLKLPTRPPWRQSNKPLGAHQIETVQTVQHCSLPDSGTRQLY</sequence>
<protein>
    <recommendedName>
        <fullName evidence="1">2,6-dihydroxypyridine 3-monooxygenase substrate binding domain-containing protein</fullName>
    </recommendedName>
</protein>
<feature type="domain" description="2,6-dihydroxypyridine 3-monooxygenase substrate binding" evidence="1">
    <location>
        <begin position="3"/>
        <end position="95"/>
    </location>
</feature>
<dbReference type="InParanoid" id="A0A2P5HL31"/>
<dbReference type="AlphaFoldDB" id="A0A2P5HL31"/>
<accession>A0A2P5HL31</accession>
<evidence type="ECO:0000259" key="1">
    <source>
        <dbReference type="Pfam" id="PF22607"/>
    </source>
</evidence>
<dbReference type="STRING" id="158607.A0A2P5HL31"/>
<comment type="caution">
    <text evidence="2">The sequence shown here is derived from an EMBL/GenBank/DDBJ whole genome shotgun (WGS) entry which is preliminary data.</text>
</comment>
<evidence type="ECO:0000313" key="2">
    <source>
        <dbReference type="EMBL" id="POS70931.1"/>
    </source>
</evidence>
<dbReference type="InterPro" id="IPR054707">
    <property type="entry name" value="DhpH_subs-bd"/>
</dbReference>
<dbReference type="Gene3D" id="3.30.9.60">
    <property type="match status" value="1"/>
</dbReference>
<keyword evidence="3" id="KW-1185">Reference proteome</keyword>